<dbReference type="SUPFAM" id="SSF55874">
    <property type="entry name" value="ATPase domain of HSP90 chaperone/DNA topoisomerase II/histidine kinase"/>
    <property type="match status" value="1"/>
</dbReference>
<evidence type="ECO:0000313" key="9">
    <source>
        <dbReference type="Proteomes" id="UP000183894"/>
    </source>
</evidence>
<dbReference type="InterPro" id="IPR003661">
    <property type="entry name" value="HisK_dim/P_dom"/>
</dbReference>
<dbReference type="InterPro" id="IPR050736">
    <property type="entry name" value="Sensor_HK_Regulatory"/>
</dbReference>
<evidence type="ECO:0000256" key="6">
    <source>
        <dbReference type="ARBA" id="ARBA00023012"/>
    </source>
</evidence>
<evidence type="ECO:0000256" key="4">
    <source>
        <dbReference type="ARBA" id="ARBA00022679"/>
    </source>
</evidence>
<accession>A0A1H7PZM6</accession>
<proteinExistence type="predicted"/>
<evidence type="ECO:0000256" key="5">
    <source>
        <dbReference type="ARBA" id="ARBA00022777"/>
    </source>
</evidence>
<evidence type="ECO:0000256" key="1">
    <source>
        <dbReference type="ARBA" id="ARBA00000085"/>
    </source>
</evidence>
<keyword evidence="5 8" id="KW-0418">Kinase</keyword>
<evidence type="ECO:0000256" key="3">
    <source>
        <dbReference type="ARBA" id="ARBA00022553"/>
    </source>
</evidence>
<organism evidence="8 9">
    <name type="scientific">Haloferax larsenii</name>
    <dbReference type="NCBI Taxonomy" id="302484"/>
    <lineage>
        <taxon>Archaea</taxon>
        <taxon>Methanobacteriati</taxon>
        <taxon>Methanobacteriota</taxon>
        <taxon>Stenosarchaea group</taxon>
        <taxon>Halobacteria</taxon>
        <taxon>Halobacteriales</taxon>
        <taxon>Haloferacaceae</taxon>
        <taxon>Haloferax</taxon>
    </lineage>
</organism>
<dbReference type="PRINTS" id="PR00344">
    <property type="entry name" value="BCTRLSENSOR"/>
</dbReference>
<dbReference type="EC" id="2.7.13.3" evidence="2"/>
<keyword evidence="4" id="KW-0808">Transferase</keyword>
<name>A0A1H7PZM6_HALLR</name>
<feature type="domain" description="Histidine kinase" evidence="7">
    <location>
        <begin position="152"/>
        <end position="341"/>
    </location>
</feature>
<comment type="catalytic activity">
    <reaction evidence="1">
        <text>ATP + protein L-histidine = ADP + protein N-phospho-L-histidine.</text>
        <dbReference type="EC" id="2.7.13.3"/>
    </reaction>
</comment>
<dbReference type="SMART" id="SM00388">
    <property type="entry name" value="HisKA"/>
    <property type="match status" value="1"/>
</dbReference>
<dbReference type="InterPro" id="IPR036097">
    <property type="entry name" value="HisK_dim/P_sf"/>
</dbReference>
<dbReference type="Pfam" id="PF00512">
    <property type="entry name" value="HisKA"/>
    <property type="match status" value="1"/>
</dbReference>
<dbReference type="AlphaFoldDB" id="A0A1H7PZM6"/>
<dbReference type="Gene3D" id="3.30.565.10">
    <property type="entry name" value="Histidine kinase-like ATPase, C-terminal domain"/>
    <property type="match status" value="1"/>
</dbReference>
<dbReference type="InterPro" id="IPR036890">
    <property type="entry name" value="HATPase_C_sf"/>
</dbReference>
<dbReference type="InterPro" id="IPR003594">
    <property type="entry name" value="HATPase_dom"/>
</dbReference>
<gene>
    <name evidence="8" type="ORF">SAMN04488691_104248</name>
</gene>
<dbReference type="InterPro" id="IPR005467">
    <property type="entry name" value="His_kinase_dom"/>
</dbReference>
<dbReference type="GO" id="GO:0000155">
    <property type="term" value="F:phosphorelay sensor kinase activity"/>
    <property type="evidence" value="ECO:0007669"/>
    <property type="project" value="InterPro"/>
</dbReference>
<dbReference type="SUPFAM" id="SSF47384">
    <property type="entry name" value="Homodimeric domain of signal transducing histidine kinase"/>
    <property type="match status" value="1"/>
</dbReference>
<keyword evidence="3" id="KW-0597">Phosphoprotein</keyword>
<dbReference type="SMART" id="SM00387">
    <property type="entry name" value="HATPase_c"/>
    <property type="match status" value="1"/>
</dbReference>
<keyword evidence="6" id="KW-0902">Two-component regulatory system</keyword>
<dbReference type="Pfam" id="PF02518">
    <property type="entry name" value="HATPase_c"/>
    <property type="match status" value="1"/>
</dbReference>
<dbReference type="CDD" id="cd00082">
    <property type="entry name" value="HisKA"/>
    <property type="match status" value="1"/>
</dbReference>
<dbReference type="Proteomes" id="UP000183894">
    <property type="component" value="Unassembled WGS sequence"/>
</dbReference>
<dbReference type="PROSITE" id="PS50109">
    <property type="entry name" value="HIS_KIN"/>
    <property type="match status" value="1"/>
</dbReference>
<dbReference type="EMBL" id="FOAD01000004">
    <property type="protein sequence ID" value="SEL41009.1"/>
    <property type="molecule type" value="Genomic_DNA"/>
</dbReference>
<dbReference type="OrthoDB" id="8127at2157"/>
<evidence type="ECO:0000259" key="7">
    <source>
        <dbReference type="PROSITE" id="PS50109"/>
    </source>
</evidence>
<evidence type="ECO:0000313" key="8">
    <source>
        <dbReference type="EMBL" id="SEL41009.1"/>
    </source>
</evidence>
<evidence type="ECO:0000256" key="2">
    <source>
        <dbReference type="ARBA" id="ARBA00012438"/>
    </source>
</evidence>
<dbReference type="PANTHER" id="PTHR43711">
    <property type="entry name" value="TWO-COMPONENT HISTIDINE KINASE"/>
    <property type="match status" value="1"/>
</dbReference>
<dbReference type="RefSeq" id="WP_074793937.1">
    <property type="nucleotide sequence ID" value="NZ_FOAD01000004.1"/>
</dbReference>
<dbReference type="Gene3D" id="1.10.287.130">
    <property type="match status" value="1"/>
</dbReference>
<dbReference type="InterPro" id="IPR004358">
    <property type="entry name" value="Sig_transdc_His_kin-like_C"/>
</dbReference>
<sequence length="357" mass="39328">MTPNQSRKESWEGDEDPASTDDMRLLLLLSNGQNGRVLSEKLQPEYDISTDESALKAGEFDLCILDAHSVERLRTQLVSVKQSEEPVFLPVLLVVSPEWDQLDPSLFDIVDEVITIPLILDELGPRIESLLRNRRLSQELSQRDQVEQMAAIISHDLRNPLSVARGNLALGREGGSDEHLEQASEALNRVNTLVEDLLSFAKQEYSQPNIGPTSLSDVASRSWNQVETQSSDLKMDVSEATTVLADASRLQELFSNLFRNACEHNDEDVTITVGPLQTGFFVEDDGDGITETTRDIFETGYSTNVDGTGFGLAIVKRIADSHSWDVAQTESPEGGARFEVTGVQFLDDGSATVGGEF</sequence>
<protein>
    <recommendedName>
        <fullName evidence="2">histidine kinase</fullName>
        <ecNumber evidence="2">2.7.13.3</ecNumber>
    </recommendedName>
</protein>
<reference evidence="8 9" key="1">
    <citation type="submission" date="2016-10" db="EMBL/GenBank/DDBJ databases">
        <authorList>
            <person name="de Groot N.N."/>
        </authorList>
    </citation>
    <scope>NUCLEOTIDE SEQUENCE [LARGE SCALE GENOMIC DNA]</scope>
    <source>
        <strain evidence="8 9">CDM_5</strain>
    </source>
</reference>
<dbReference type="PANTHER" id="PTHR43711:SF1">
    <property type="entry name" value="HISTIDINE KINASE 1"/>
    <property type="match status" value="1"/>
</dbReference>